<dbReference type="AlphaFoldDB" id="A0AAD7G5E1"/>
<reference evidence="2" key="1">
    <citation type="submission" date="2023-03" db="EMBL/GenBank/DDBJ databases">
        <title>Massive genome expansion in bonnet fungi (Mycena s.s.) driven by repeated elements and novel gene families across ecological guilds.</title>
        <authorList>
            <consortium name="Lawrence Berkeley National Laboratory"/>
            <person name="Harder C.B."/>
            <person name="Miyauchi S."/>
            <person name="Viragh M."/>
            <person name="Kuo A."/>
            <person name="Thoen E."/>
            <person name="Andreopoulos B."/>
            <person name="Lu D."/>
            <person name="Skrede I."/>
            <person name="Drula E."/>
            <person name="Henrissat B."/>
            <person name="Morin E."/>
            <person name="Kohler A."/>
            <person name="Barry K."/>
            <person name="LaButti K."/>
            <person name="Morin E."/>
            <person name="Salamov A."/>
            <person name="Lipzen A."/>
            <person name="Mereny Z."/>
            <person name="Hegedus B."/>
            <person name="Baldrian P."/>
            <person name="Stursova M."/>
            <person name="Weitz H."/>
            <person name="Taylor A."/>
            <person name="Grigoriev I.V."/>
            <person name="Nagy L.G."/>
            <person name="Martin F."/>
            <person name="Kauserud H."/>
        </authorList>
    </citation>
    <scope>NUCLEOTIDE SEQUENCE</scope>
    <source>
        <strain evidence="2">CBHHK067</strain>
    </source>
</reference>
<organism evidence="2 3">
    <name type="scientific">Mycena rosella</name>
    <name type="common">Pink bonnet</name>
    <name type="synonym">Agaricus rosellus</name>
    <dbReference type="NCBI Taxonomy" id="1033263"/>
    <lineage>
        <taxon>Eukaryota</taxon>
        <taxon>Fungi</taxon>
        <taxon>Dikarya</taxon>
        <taxon>Basidiomycota</taxon>
        <taxon>Agaricomycotina</taxon>
        <taxon>Agaricomycetes</taxon>
        <taxon>Agaricomycetidae</taxon>
        <taxon>Agaricales</taxon>
        <taxon>Marasmiineae</taxon>
        <taxon>Mycenaceae</taxon>
        <taxon>Mycena</taxon>
    </lineage>
</organism>
<gene>
    <name evidence="2" type="ORF">B0H17DRAFT_1337241</name>
</gene>
<keyword evidence="3" id="KW-1185">Reference proteome</keyword>
<dbReference type="Proteomes" id="UP001221757">
    <property type="component" value="Unassembled WGS sequence"/>
</dbReference>
<evidence type="ECO:0008006" key="4">
    <source>
        <dbReference type="Google" id="ProtNLM"/>
    </source>
</evidence>
<keyword evidence="1" id="KW-0732">Signal</keyword>
<proteinExistence type="predicted"/>
<name>A0AAD7G5E1_MYCRO</name>
<feature type="signal peptide" evidence="1">
    <location>
        <begin position="1"/>
        <end position="21"/>
    </location>
</feature>
<evidence type="ECO:0000256" key="1">
    <source>
        <dbReference type="SAM" id="SignalP"/>
    </source>
</evidence>
<protein>
    <recommendedName>
        <fullName evidence="4">Granulins domain-containing protein</fullName>
    </recommendedName>
</protein>
<accession>A0AAD7G5E1</accession>
<comment type="caution">
    <text evidence="2">The sequence shown here is derived from an EMBL/GenBank/DDBJ whole genome shotgun (WGS) entry which is preliminary data.</text>
</comment>
<evidence type="ECO:0000313" key="3">
    <source>
        <dbReference type="Proteomes" id="UP001221757"/>
    </source>
</evidence>
<evidence type="ECO:0000313" key="2">
    <source>
        <dbReference type="EMBL" id="KAJ7661192.1"/>
    </source>
</evidence>
<dbReference type="EMBL" id="JARKIE010000251">
    <property type="protein sequence ID" value="KAJ7661192.1"/>
    <property type="molecule type" value="Genomic_DNA"/>
</dbReference>
<feature type="chain" id="PRO_5042116741" description="Granulins domain-containing protein" evidence="1">
    <location>
        <begin position="22"/>
        <end position="69"/>
    </location>
</feature>
<sequence length="69" mass="7100">MFFKFISSALLFLAVSQVAVATVCGNPPLPACPTYAPCPPCATNEFCCLTRGSSCIPTGSACPRIGVSN</sequence>